<dbReference type="AlphaFoldDB" id="A0A4Q0A3C3"/>
<evidence type="ECO:0000313" key="4">
    <source>
        <dbReference type="Proteomes" id="UP000268162"/>
    </source>
</evidence>
<evidence type="ECO:0000313" key="3">
    <source>
        <dbReference type="EMBL" id="RKP40091.1"/>
    </source>
</evidence>
<organism evidence="3 4">
    <name type="scientific">Dimargaris cristalligena</name>
    <dbReference type="NCBI Taxonomy" id="215637"/>
    <lineage>
        <taxon>Eukaryota</taxon>
        <taxon>Fungi</taxon>
        <taxon>Fungi incertae sedis</taxon>
        <taxon>Zoopagomycota</taxon>
        <taxon>Kickxellomycotina</taxon>
        <taxon>Dimargaritomycetes</taxon>
        <taxon>Dimargaritales</taxon>
        <taxon>Dimargaritaceae</taxon>
        <taxon>Dimargaris</taxon>
    </lineage>
</organism>
<feature type="region of interest" description="Disordered" evidence="2">
    <location>
        <begin position="168"/>
        <end position="196"/>
    </location>
</feature>
<proteinExistence type="predicted"/>
<name>A0A4Q0A3C3_9FUNG</name>
<keyword evidence="1" id="KW-0175">Coiled coil</keyword>
<feature type="coiled-coil region" evidence="1">
    <location>
        <begin position="114"/>
        <end position="155"/>
    </location>
</feature>
<dbReference type="EMBL" id="ML002226">
    <property type="protein sequence ID" value="RKP40091.1"/>
    <property type="molecule type" value="Genomic_DNA"/>
</dbReference>
<gene>
    <name evidence="3" type="ORF">BJ085DRAFT_27377</name>
</gene>
<accession>A0A4Q0A3C3</accession>
<sequence>MVTDEPTNDLAVQVAEWVSQELGLRQQRQPLLLAEPNRWSASDFAAVEAQPLRGIFQYLLPRTKGPSATWQIRKTQTYWLTQRPDDMVQSSGGEKSSPLLLTKYRQVETSGRRNRELNRQVQAKIEQNRLLQDQIQKMELKLAQARQTLQDTQSGIVLRIDREHSLRRQVHDRKTGAKAWVAQDRSKNPPPTSISTEALPNRLAELVERLEDWFTKHLDRRQASQSQASDQPPVDWLPALIESSQRQRQWPSPQDTMAYFQARMDHRRSMLDRWSSTDSNEELTTTITLAAEELHRLHQHHIQRRIQNITLQQRIRHLQAEWDLAASQYEITSGIDQVQSLDVEPDALWELVATQTDAQAHQMALDAMSALIDAEGESDLALQLSQTASEYAVSSRKAKAATALLNLKMREIQALLLVLTGKNSMITENRNLIERIVGQRVPGLNHNLPRTLNRCTGQIAQELAAFASVNLVILRPVELPSALGIPSFKAPESVLQQLLNEFDQGNWHKLQATLFTLFLTHDLHAATDQVGKLMVSIQNDQAIPATTSKTTDPVGTVMDFLQGKSPLMSRKATGILPG</sequence>
<keyword evidence="4" id="KW-1185">Reference proteome</keyword>
<evidence type="ECO:0000256" key="2">
    <source>
        <dbReference type="SAM" id="MobiDB-lite"/>
    </source>
</evidence>
<dbReference type="Proteomes" id="UP000268162">
    <property type="component" value="Unassembled WGS sequence"/>
</dbReference>
<evidence type="ECO:0000256" key="1">
    <source>
        <dbReference type="SAM" id="Coils"/>
    </source>
</evidence>
<reference evidence="4" key="1">
    <citation type="journal article" date="2018" name="Nat. Microbiol.">
        <title>Leveraging single-cell genomics to expand the fungal tree of life.</title>
        <authorList>
            <person name="Ahrendt S.R."/>
            <person name="Quandt C.A."/>
            <person name="Ciobanu D."/>
            <person name="Clum A."/>
            <person name="Salamov A."/>
            <person name="Andreopoulos B."/>
            <person name="Cheng J.F."/>
            <person name="Woyke T."/>
            <person name="Pelin A."/>
            <person name="Henrissat B."/>
            <person name="Reynolds N.K."/>
            <person name="Benny G.L."/>
            <person name="Smith M.E."/>
            <person name="James T.Y."/>
            <person name="Grigoriev I.V."/>
        </authorList>
    </citation>
    <scope>NUCLEOTIDE SEQUENCE [LARGE SCALE GENOMIC DNA]</scope>
    <source>
        <strain evidence="4">RSA 468</strain>
    </source>
</reference>
<protein>
    <submittedName>
        <fullName evidence="3">Uncharacterized protein</fullName>
    </submittedName>
</protein>